<dbReference type="Pfam" id="PF07992">
    <property type="entry name" value="Pyr_redox_2"/>
    <property type="match status" value="1"/>
</dbReference>
<evidence type="ECO:0000256" key="14">
    <source>
        <dbReference type="RuleBase" id="RU365040"/>
    </source>
</evidence>
<dbReference type="GO" id="GO:0050660">
    <property type="term" value="F:flavin adenine dinucleotide binding"/>
    <property type="evidence" value="ECO:0007669"/>
    <property type="project" value="InterPro"/>
</dbReference>
<dbReference type="GO" id="GO:0034599">
    <property type="term" value="P:cellular response to oxidative stress"/>
    <property type="evidence" value="ECO:0007669"/>
    <property type="project" value="TreeGrafter"/>
</dbReference>
<dbReference type="EMBL" id="LR536450">
    <property type="protein sequence ID" value="VFU07067.1"/>
    <property type="molecule type" value="Genomic_DNA"/>
</dbReference>
<keyword evidence="7" id="KW-1015">Disulfide bond</keyword>
<sequence length="473" mass="50145">MADFDVDLFVIGAGSGGVRAARIAAGYGARVAIAEEFRIGGTCVIRGCVPKKLMVYASRFKDDFDDAAGFGWTVPAPSFSWRKLVSGKEQEISRLSAIYRANLDKAGVLTINSRAVVEDANTVRLLADGRQLRAKKILIATGGTPVLDPDIPGREYAITSNDVFDLPSLPGRLLIVGAGYISVEFASIFARLGTKVAIATRGENVLRGFDEDLRNGVRDALIHAGVDFHFSHLPTRIEKNSGDLRAHLTSGIYLDVDHVMLATGRRPHTAGLGLETAGVELDGLGAVVVDAFSKSSIDSIYAVGDVTNRLALTPIAIREGHAFADTVFGGKPTAVIHVNVPTAVFTTPEIGTVGLSESEARAIYDCVDIYSASFRPLKATLSGRAEKVCMKIVVDGATDVVLGVHILGDDAGEMAQLLAIAVRLGAKKADFDATIAVHPTSAEELVTMRTRTARYERATMGPEAPDAIAAVEA</sequence>
<dbReference type="NCBIfam" id="TIGR01424">
    <property type="entry name" value="gluta_reduc_2"/>
    <property type="match status" value="1"/>
</dbReference>
<feature type="binding site" evidence="11">
    <location>
        <begin position="177"/>
        <end position="184"/>
    </location>
    <ligand>
        <name>NAD(+)</name>
        <dbReference type="ChEBI" id="CHEBI:57540"/>
    </ligand>
</feature>
<comment type="subunit">
    <text evidence="2">Homodimer.</text>
</comment>
<evidence type="ECO:0000256" key="8">
    <source>
        <dbReference type="ARBA" id="ARBA00023284"/>
    </source>
</evidence>
<feature type="domain" description="FAD/NAD(P)-binding" evidence="16">
    <location>
        <begin position="7"/>
        <end position="320"/>
    </location>
</feature>
<dbReference type="AlphaFoldDB" id="A0A4U8YTM4"/>
<feature type="active site" description="Proton acceptor" evidence="10">
    <location>
        <position position="438"/>
    </location>
</feature>
<dbReference type="InterPro" id="IPR023753">
    <property type="entry name" value="FAD/NAD-binding_dom"/>
</dbReference>
<dbReference type="GO" id="GO:0045454">
    <property type="term" value="P:cell redox homeostasis"/>
    <property type="evidence" value="ECO:0007669"/>
    <property type="project" value="InterPro"/>
</dbReference>
<keyword evidence="3 13" id="KW-0285">Flavoprotein</keyword>
<feature type="disulfide bond" description="Redox-active" evidence="12">
    <location>
        <begin position="43"/>
        <end position="48"/>
    </location>
</feature>
<evidence type="ECO:0000256" key="2">
    <source>
        <dbReference type="ARBA" id="ARBA00011738"/>
    </source>
</evidence>
<dbReference type="PROSITE" id="PS00076">
    <property type="entry name" value="PYRIDINE_REDOX_1"/>
    <property type="match status" value="1"/>
</dbReference>
<evidence type="ECO:0000313" key="18">
    <source>
        <dbReference type="Proteomes" id="UP000294360"/>
    </source>
</evidence>
<dbReference type="PRINTS" id="PR00368">
    <property type="entry name" value="FADPNR"/>
</dbReference>
<dbReference type="RefSeq" id="WP_134486057.1">
    <property type="nucleotide sequence ID" value="NZ_CP139089.1"/>
</dbReference>
<evidence type="ECO:0000256" key="3">
    <source>
        <dbReference type="ARBA" id="ARBA00022630"/>
    </source>
</evidence>
<evidence type="ECO:0000313" key="17">
    <source>
        <dbReference type="EMBL" id="VFU07067.1"/>
    </source>
</evidence>
<evidence type="ECO:0000256" key="13">
    <source>
        <dbReference type="RuleBase" id="RU003691"/>
    </source>
</evidence>
<comment type="similarity">
    <text evidence="1 13">Belongs to the class-I pyridine nucleotide-disulfide oxidoreductase family.</text>
</comment>
<evidence type="ECO:0000256" key="12">
    <source>
        <dbReference type="PIRSR" id="PIRSR000350-4"/>
    </source>
</evidence>
<dbReference type="SUPFAM" id="SSF55424">
    <property type="entry name" value="FAD/NAD-linked reductases, dimerisation (C-terminal) domain"/>
    <property type="match status" value="1"/>
</dbReference>
<evidence type="ECO:0000256" key="1">
    <source>
        <dbReference type="ARBA" id="ARBA00007532"/>
    </source>
</evidence>
<dbReference type="PIRSF" id="PIRSF000350">
    <property type="entry name" value="Mercury_reductase_MerA"/>
    <property type="match status" value="1"/>
</dbReference>
<gene>
    <name evidence="17" type="primary">gor</name>
    <name evidence="17" type="ORF">MTUNDRAET4_0174</name>
</gene>
<evidence type="ECO:0000256" key="6">
    <source>
        <dbReference type="ARBA" id="ARBA00023002"/>
    </source>
</evidence>
<dbReference type="GO" id="GO:0005829">
    <property type="term" value="C:cytosol"/>
    <property type="evidence" value="ECO:0007669"/>
    <property type="project" value="TreeGrafter"/>
</dbReference>
<dbReference type="InterPro" id="IPR036188">
    <property type="entry name" value="FAD/NAD-bd_sf"/>
</dbReference>
<dbReference type="Gene3D" id="3.30.390.30">
    <property type="match status" value="1"/>
</dbReference>
<keyword evidence="4 11" id="KW-0274">FAD</keyword>
<evidence type="ECO:0000256" key="10">
    <source>
        <dbReference type="PIRSR" id="PIRSR000350-2"/>
    </source>
</evidence>
<evidence type="ECO:0000256" key="5">
    <source>
        <dbReference type="ARBA" id="ARBA00022857"/>
    </source>
</evidence>
<keyword evidence="5 14" id="KW-0521">NADP</keyword>
<feature type="binding site" evidence="11">
    <location>
        <position position="52"/>
    </location>
    <ligand>
        <name>FAD</name>
        <dbReference type="ChEBI" id="CHEBI:57692"/>
    </ligand>
</feature>
<feature type="binding site" evidence="11">
    <location>
        <position position="305"/>
    </location>
    <ligand>
        <name>NAD(+)</name>
        <dbReference type="ChEBI" id="CHEBI:57540"/>
    </ligand>
</feature>
<keyword evidence="6 13" id="KW-0560">Oxidoreductase</keyword>
<dbReference type="InterPro" id="IPR001100">
    <property type="entry name" value="Pyr_nuc-diS_OxRdtase"/>
</dbReference>
<evidence type="ECO:0000259" key="16">
    <source>
        <dbReference type="Pfam" id="PF07992"/>
    </source>
</evidence>
<dbReference type="SUPFAM" id="SSF51905">
    <property type="entry name" value="FAD/NAD(P)-binding domain"/>
    <property type="match status" value="1"/>
</dbReference>
<comment type="cofactor">
    <cofactor evidence="11">
        <name>FAD</name>
        <dbReference type="ChEBI" id="CHEBI:57692"/>
    </cofactor>
    <text evidence="11">Binds 1 FAD per subunit.</text>
</comment>
<comment type="catalytic activity">
    <reaction evidence="9 14">
        <text>2 glutathione + NADP(+) = glutathione disulfide + NADPH + H(+)</text>
        <dbReference type="Rhea" id="RHEA:11740"/>
        <dbReference type="ChEBI" id="CHEBI:15378"/>
        <dbReference type="ChEBI" id="CHEBI:57783"/>
        <dbReference type="ChEBI" id="CHEBI:57925"/>
        <dbReference type="ChEBI" id="CHEBI:58297"/>
        <dbReference type="ChEBI" id="CHEBI:58349"/>
        <dbReference type="EC" id="1.8.1.7"/>
    </reaction>
</comment>
<keyword evidence="8 13" id="KW-0676">Redox-active center</keyword>
<dbReference type="InterPro" id="IPR012999">
    <property type="entry name" value="Pyr_OxRdtase_I_AS"/>
</dbReference>
<evidence type="ECO:0000256" key="4">
    <source>
        <dbReference type="ARBA" id="ARBA00022827"/>
    </source>
</evidence>
<reference evidence="17 18" key="1">
    <citation type="submission" date="2019-03" db="EMBL/GenBank/DDBJ databases">
        <authorList>
            <person name="Kox A.R. M."/>
        </authorList>
    </citation>
    <scope>NUCLEOTIDE SEQUENCE [LARGE SCALE GENOMIC DNA]</scope>
    <source>
        <strain evidence="17">MTUNDRAET4 annotated genome</strain>
    </source>
</reference>
<dbReference type="EC" id="1.8.1.7" evidence="14"/>
<evidence type="ECO:0000256" key="7">
    <source>
        <dbReference type="ARBA" id="ARBA00023157"/>
    </source>
</evidence>
<dbReference type="OrthoDB" id="9776382at2"/>
<dbReference type="InterPro" id="IPR006324">
    <property type="entry name" value="GSHR"/>
</dbReference>
<dbReference type="KEGG" id="mtun:MTUNDRAET4_0174"/>
<dbReference type="Pfam" id="PF02852">
    <property type="entry name" value="Pyr_redox_dim"/>
    <property type="match status" value="1"/>
</dbReference>
<feature type="domain" description="Pyridine nucleotide-disulphide oxidoreductase dimerisation" evidence="15">
    <location>
        <begin position="340"/>
        <end position="448"/>
    </location>
</feature>
<comment type="function">
    <text evidence="14">Catalyzes the reduction of glutathione disulfide (GSSG) to reduced glutathione (GSH).</text>
</comment>
<evidence type="ECO:0000259" key="15">
    <source>
        <dbReference type="Pfam" id="PF02852"/>
    </source>
</evidence>
<dbReference type="Gene3D" id="3.50.50.60">
    <property type="entry name" value="FAD/NAD(P)-binding domain"/>
    <property type="match status" value="2"/>
</dbReference>
<dbReference type="PANTHER" id="PTHR42737:SF2">
    <property type="entry name" value="GLUTATHIONE REDUCTASE"/>
    <property type="match status" value="1"/>
</dbReference>
<organism evidence="17 18">
    <name type="scientific">Methylocella tundrae</name>
    <dbReference type="NCBI Taxonomy" id="227605"/>
    <lineage>
        <taxon>Bacteria</taxon>
        <taxon>Pseudomonadati</taxon>
        <taxon>Pseudomonadota</taxon>
        <taxon>Alphaproteobacteria</taxon>
        <taxon>Hyphomicrobiales</taxon>
        <taxon>Beijerinckiaceae</taxon>
        <taxon>Methylocella</taxon>
    </lineage>
</organism>
<name>A0A4U8YTM4_METTU</name>
<accession>A0A4U8YTM4</accession>
<dbReference type="Proteomes" id="UP000294360">
    <property type="component" value="Chromosome"/>
</dbReference>
<protein>
    <recommendedName>
        <fullName evidence="14">Glutathione reductase</fullName>
        <shortName evidence="14">GRase</shortName>
        <ecNumber evidence="14">1.8.1.7</ecNumber>
    </recommendedName>
</protein>
<proteinExistence type="inferred from homology"/>
<keyword evidence="11" id="KW-0520">NAD</keyword>
<dbReference type="InterPro" id="IPR004099">
    <property type="entry name" value="Pyr_nucl-diS_OxRdtase_dimer"/>
</dbReference>
<feature type="binding site" evidence="11">
    <location>
        <position position="264"/>
    </location>
    <ligand>
        <name>NAD(+)</name>
        <dbReference type="ChEBI" id="CHEBI:57540"/>
    </ligand>
</feature>
<keyword evidence="11" id="KW-0547">Nucleotide-binding</keyword>
<dbReference type="GO" id="GO:0050661">
    <property type="term" value="F:NADP binding"/>
    <property type="evidence" value="ECO:0007669"/>
    <property type="project" value="InterPro"/>
</dbReference>
<evidence type="ECO:0000256" key="11">
    <source>
        <dbReference type="PIRSR" id="PIRSR000350-3"/>
    </source>
</evidence>
<evidence type="ECO:0000256" key="9">
    <source>
        <dbReference type="ARBA" id="ARBA00049142"/>
    </source>
</evidence>
<dbReference type="PRINTS" id="PR00411">
    <property type="entry name" value="PNDRDTASEI"/>
</dbReference>
<dbReference type="GO" id="GO:0006749">
    <property type="term" value="P:glutathione metabolic process"/>
    <property type="evidence" value="ECO:0007669"/>
    <property type="project" value="InterPro"/>
</dbReference>
<dbReference type="PANTHER" id="PTHR42737">
    <property type="entry name" value="GLUTATHIONE REDUCTASE"/>
    <property type="match status" value="1"/>
</dbReference>
<dbReference type="InterPro" id="IPR016156">
    <property type="entry name" value="FAD/NAD-linked_Rdtase_dimer_sf"/>
</dbReference>
<dbReference type="GO" id="GO:0004362">
    <property type="term" value="F:glutathione-disulfide reductase (NADPH) activity"/>
    <property type="evidence" value="ECO:0007669"/>
    <property type="project" value="UniProtKB-EC"/>
</dbReference>
<dbReference type="InterPro" id="IPR046952">
    <property type="entry name" value="GSHR/TRXR-like"/>
</dbReference>
<dbReference type="NCBIfam" id="NF004776">
    <property type="entry name" value="PRK06116.1"/>
    <property type="match status" value="1"/>
</dbReference>